<dbReference type="CDD" id="cd03499">
    <property type="entry name" value="SQR_TypeC_SdhC"/>
    <property type="match status" value="1"/>
</dbReference>
<keyword evidence="3 9" id="KW-0812">Transmembrane</keyword>
<geneLocation type="mitochondrion" evidence="10"/>
<dbReference type="PROSITE" id="PS01000">
    <property type="entry name" value="SDH_CYT_1"/>
    <property type="match status" value="1"/>
</dbReference>
<dbReference type="PANTHER" id="PTHR10978:SF18">
    <property type="entry name" value="SUCCINATE DEHYDROGENASE SUBUNIT 3-1, MITOCHONDRIAL"/>
    <property type="match status" value="1"/>
</dbReference>
<keyword evidence="10" id="KW-0496">Mitochondrion</keyword>
<dbReference type="Pfam" id="PF01127">
    <property type="entry name" value="Sdh_cyt"/>
    <property type="match status" value="1"/>
</dbReference>
<keyword evidence="2 8" id="KW-0349">Heme</keyword>
<evidence type="ECO:0000256" key="1">
    <source>
        <dbReference type="ARBA" id="ARBA00004141"/>
    </source>
</evidence>
<feature type="transmembrane region" description="Helical" evidence="9">
    <location>
        <begin position="28"/>
        <end position="48"/>
    </location>
</feature>
<reference evidence="10" key="1">
    <citation type="submission" date="2020-11" db="EMBL/GenBank/DDBJ databases">
        <title>Complete mitochondrial genome of Polyopes lancifolius and comparison with related species in Halymeniales (Rhodophyta).</title>
        <authorList>
            <person name="Kim S.Y."/>
        </authorList>
    </citation>
    <scope>NUCLEOTIDE SEQUENCE</scope>
</reference>
<dbReference type="Gene3D" id="1.20.1300.10">
    <property type="entry name" value="Fumarate reductase/succinate dehydrogenase, transmembrane subunit"/>
    <property type="match status" value="1"/>
</dbReference>
<keyword evidence="7 9" id="KW-0472">Membrane</keyword>
<gene>
    <name evidence="10" type="primary">sdh3</name>
    <name evidence="10" type="ORF">Poly.lanc.mt_018</name>
</gene>
<dbReference type="EMBL" id="MW292567">
    <property type="protein sequence ID" value="QRM91062.1"/>
    <property type="molecule type" value="Genomic_DNA"/>
</dbReference>
<dbReference type="NCBIfam" id="TIGR02970">
    <property type="entry name" value="succ_dehyd_cytB"/>
    <property type="match status" value="1"/>
</dbReference>
<dbReference type="RefSeq" id="YP_010164467.1">
    <property type="nucleotide sequence ID" value="NC_057487.1"/>
</dbReference>
<keyword evidence="5 9" id="KW-1133">Transmembrane helix</keyword>
<dbReference type="GO" id="GO:0046872">
    <property type="term" value="F:metal ion binding"/>
    <property type="evidence" value="ECO:0007669"/>
    <property type="project" value="UniProtKB-KW"/>
</dbReference>
<accession>A0A891T6M0</accession>
<dbReference type="InterPro" id="IPR000701">
    <property type="entry name" value="SuccDH_FuR_B_TM-su"/>
</dbReference>
<dbReference type="GeneID" id="67268175"/>
<dbReference type="GO" id="GO:0006121">
    <property type="term" value="P:mitochondrial electron transport, succinate to ubiquinone"/>
    <property type="evidence" value="ECO:0007669"/>
    <property type="project" value="TreeGrafter"/>
</dbReference>
<dbReference type="AlphaFoldDB" id="A0A891T6M0"/>
<dbReference type="GO" id="GO:0006099">
    <property type="term" value="P:tricarboxylic acid cycle"/>
    <property type="evidence" value="ECO:0007669"/>
    <property type="project" value="InterPro"/>
</dbReference>
<evidence type="ECO:0000256" key="6">
    <source>
        <dbReference type="ARBA" id="ARBA00023004"/>
    </source>
</evidence>
<comment type="cofactor">
    <cofactor evidence="8">
        <name>heme</name>
        <dbReference type="ChEBI" id="CHEBI:30413"/>
    </cofactor>
    <text evidence="8">The heme is bound between the two transmembrane subunits.</text>
</comment>
<evidence type="ECO:0000256" key="7">
    <source>
        <dbReference type="ARBA" id="ARBA00023136"/>
    </source>
</evidence>
<evidence type="ECO:0000256" key="2">
    <source>
        <dbReference type="ARBA" id="ARBA00022617"/>
    </source>
</evidence>
<protein>
    <submittedName>
        <fullName evidence="10">Sdh3</fullName>
    </submittedName>
</protein>
<dbReference type="PANTHER" id="PTHR10978">
    <property type="entry name" value="SUCCINATE DEHYDROGENASE CYTOCHROME B560 SUBUNIT"/>
    <property type="match status" value="1"/>
</dbReference>
<dbReference type="GO" id="GO:0005739">
    <property type="term" value="C:mitochondrion"/>
    <property type="evidence" value="ECO:0007669"/>
    <property type="project" value="GOC"/>
</dbReference>
<comment type="subcellular location">
    <subcellularLocation>
        <location evidence="1">Membrane</location>
        <topology evidence="1">Multi-pass membrane protein</topology>
    </subcellularLocation>
</comment>
<dbReference type="PIRSF" id="PIRSF000178">
    <property type="entry name" value="SDH_cyt_b560"/>
    <property type="match status" value="1"/>
</dbReference>
<evidence type="ECO:0000256" key="3">
    <source>
        <dbReference type="ARBA" id="ARBA00022692"/>
    </source>
</evidence>
<dbReference type="InterPro" id="IPR034804">
    <property type="entry name" value="SQR/QFR_C/D"/>
</dbReference>
<dbReference type="GO" id="GO:0016020">
    <property type="term" value="C:membrane"/>
    <property type="evidence" value="ECO:0007669"/>
    <property type="project" value="UniProtKB-SubCell"/>
</dbReference>
<name>A0A891T6M0_9FLOR</name>
<dbReference type="InterPro" id="IPR014314">
    <property type="entry name" value="Succ_DH_cytb556"/>
</dbReference>
<proteinExistence type="predicted"/>
<evidence type="ECO:0000256" key="9">
    <source>
        <dbReference type="SAM" id="Phobius"/>
    </source>
</evidence>
<keyword evidence="6 8" id="KW-0408">Iron</keyword>
<feature type="transmembrane region" description="Helical" evidence="9">
    <location>
        <begin position="60"/>
        <end position="84"/>
    </location>
</feature>
<evidence type="ECO:0000256" key="5">
    <source>
        <dbReference type="ARBA" id="ARBA00022989"/>
    </source>
</evidence>
<keyword evidence="4 8" id="KW-0479">Metal-binding</keyword>
<feature type="binding site" description="axial binding residue" evidence="8">
    <location>
        <position position="84"/>
    </location>
    <ligand>
        <name>heme</name>
        <dbReference type="ChEBI" id="CHEBI:30413"/>
        <note>ligand shared with second transmembrane subunit</note>
    </ligand>
    <ligandPart>
        <name>Fe</name>
        <dbReference type="ChEBI" id="CHEBI:18248"/>
    </ligandPart>
</feature>
<dbReference type="SUPFAM" id="SSF81343">
    <property type="entry name" value="Fumarate reductase respiratory complex transmembrane subunits"/>
    <property type="match status" value="1"/>
</dbReference>
<evidence type="ECO:0000256" key="8">
    <source>
        <dbReference type="PIRSR" id="PIRSR000178-1"/>
    </source>
</evidence>
<evidence type="ECO:0000313" key="10">
    <source>
        <dbReference type="EMBL" id="QRM91062.1"/>
    </source>
</evidence>
<feature type="transmembrane region" description="Helical" evidence="9">
    <location>
        <begin position="104"/>
        <end position="125"/>
    </location>
</feature>
<organism evidence="10">
    <name type="scientific">Polyopes lancifolius</name>
    <dbReference type="NCBI Taxonomy" id="194517"/>
    <lineage>
        <taxon>Eukaryota</taxon>
        <taxon>Rhodophyta</taxon>
        <taxon>Florideophyceae</taxon>
        <taxon>Rhodymeniophycidae</taxon>
        <taxon>Halymeniales</taxon>
        <taxon>Halymeniaceae</taxon>
        <taxon>Polyopes</taxon>
    </lineage>
</organism>
<dbReference type="GO" id="GO:0009055">
    <property type="term" value="F:electron transfer activity"/>
    <property type="evidence" value="ECO:0007669"/>
    <property type="project" value="InterPro"/>
</dbReference>
<evidence type="ECO:0000256" key="4">
    <source>
        <dbReference type="ARBA" id="ARBA00022723"/>
    </source>
</evidence>
<sequence length="127" mass="15057">MLRNYISNRPISPHLSVYLPQVSSIFSIWHRISGVFLTTSLIFFLLTLKIFSQLNFSQWYFFISSPIWFLKFLYLTYLFIFAYHALNGIRHIAWDLTLGLEVKLLNFSAIALVFFLFLILIKTIFSF</sequence>
<dbReference type="InterPro" id="IPR018495">
    <property type="entry name" value="Succ_DH_cyt_bsu_CS"/>
</dbReference>